<geneLocation type="plasmid" evidence="2 3">
    <name>p2</name>
</geneLocation>
<organism evidence="2 3">
    <name type="scientific">Rhizobium rosettiformans</name>
    <dbReference type="NCBI Taxonomy" id="1368430"/>
    <lineage>
        <taxon>Bacteria</taxon>
        <taxon>Pseudomonadati</taxon>
        <taxon>Pseudomonadota</taxon>
        <taxon>Alphaproteobacteria</taxon>
        <taxon>Hyphomicrobiales</taxon>
        <taxon>Rhizobiaceae</taxon>
        <taxon>Rhizobium/Agrobacterium group</taxon>
        <taxon>Rhizobium</taxon>
    </lineage>
</organism>
<gene>
    <name evidence="2" type="ORF">D4A92_24220</name>
</gene>
<dbReference type="SUPFAM" id="SSF52540">
    <property type="entry name" value="P-loop containing nucleoside triphosphate hydrolases"/>
    <property type="match status" value="1"/>
</dbReference>
<dbReference type="Proteomes" id="UP000596351">
    <property type="component" value="Plasmid p2"/>
</dbReference>
<dbReference type="SUPFAM" id="SSF48371">
    <property type="entry name" value="ARM repeat"/>
    <property type="match status" value="1"/>
</dbReference>
<keyword evidence="3" id="KW-1185">Reference proteome</keyword>
<keyword evidence="2" id="KW-0067">ATP-binding</keyword>
<accession>A0ABX7F380</accession>
<dbReference type="InterPro" id="IPR016024">
    <property type="entry name" value="ARM-type_fold"/>
</dbReference>
<name>A0ABX7F380_9HYPH</name>
<sequence>MVLAVSPQASERVRIALPEALAIWRQPGGGELNDEQRRAIDVFKALIEDAWTRTTSEPMAPALLHDLAKFVRVYTFDDGQGHALAAGSLLKACGATTDAVSVYSALSNICGQMMQDRGGGDDTTLRQQLASSGIHLPPPRRFADDIEVLKKHSKEVSEALTRYERIEVPGGKSLTITRDCQFAVEQAIHTGPLLIIGEPGAGKSGVMSLVAKSLLKQRADVLELAIDRYSIATLGDLQAELGLEHPLLDVLEAWDGVGPAYLMIDALDATRGSPGESVFRLLIERVLELKGRWTVVASIRSFDLRMGHQYRELFKGSPPDTDLSDPEFARVRHLVVPAWQESEFAQLLAGSPQLKVCLDGAGERLRDLVSVPFNTRMVSELLLQGHTETLRSVQSQSELLKLYWERRVESLGFEARACLTNIVGAMIRERTLRVPFASAASDHPLVLQGLCKEGVLIEDSRKRWIQFRHHLLFDYATARLYLDYEAIKAGTIGFRKGDALGLVIAPAVGFILHEIWEDDTNRSAFWSAIWTLVCDTEADPVIRIMASRLAAELPEDPEDCGALGRVSAESGASAANGLSQIVGALAIRIEDVGEVPIEPWVRLARHLAERPADVWRSVARLLDNLLKEVKEDRLRLALGEAARQLLKFGFEQADDDAVRWSLEFVIDTFETNSTASRGLLTRLFAEDRLARLGHVEVPAVCYKIEKIGNADPEFAAEIYRIVFGHEVVDDHKTSLGNSRILPLISSARQDYQMAHWSLGEYFPKFLERHPREAVSALVSAVDGHVLRKGHRDSDRTDKTAVIGGRTIRVREDYSYIWASNPDEERHEGAEKLIWQFRKHLLTTSESNATLLFECLVGSASWAVIWSRIFLCAAERKGDLLSAVWPFATSEIFLLLSDTQKDAIDAVVAGISLRSETERQTLEQSALAFNFDQYVKPSAARRNFLLRLFGRIGREDLVNDEARQFLDENQVEPVSDNDRRYKITVRSHEFGDFDHIPDLDRDVEQNTSLMAAINAVRVRLRKSGEAGSSPELGLEGWLQLLDTLRSSLTDPAVNSSLKRSAEGLVGQGCAELVSRRLLGSGSEPVSTEDDETFVSLLDIASRSDNPEVHPDTESNFETSSSWGSPAARVEAADAIWDLFLQRPDLYPRLIGAAEKLTADPHPAVRMNALLRVRSIWSVDQEKFWSIMRDRLEIETNIAVITHVLGHLGTAMVHSDQDRSLALLSYLAEREAPGSEREQRLLVGIVPLLTILWVRYAREDVRKLLDRWLTRPWEHGEVIKAVLFSLRPALISGISGVGADEHDIRLRTKRIFETVVRAAQEQLAGREADDQSIEVKRNCFQLLDTAGSQLYFALNSVTKEKADKDPGSEPLLRAFEREYSQLIRDIGGNADPHTIYHLLQLVEKLAPAVPEAAFAMMVDLLRSGKTFGYQFESLGAGLVVRMLGVFLADYKVLFTGRPERRGELIECLEIFLQAGWPQARRLMYRLPELLQ</sequence>
<feature type="compositionally biased region" description="Polar residues" evidence="1">
    <location>
        <begin position="1112"/>
        <end position="1122"/>
    </location>
</feature>
<dbReference type="Gene3D" id="3.40.50.300">
    <property type="entry name" value="P-loop containing nucleotide triphosphate hydrolases"/>
    <property type="match status" value="1"/>
</dbReference>
<feature type="region of interest" description="Disordered" evidence="1">
    <location>
        <begin position="1103"/>
        <end position="1122"/>
    </location>
</feature>
<dbReference type="EMBL" id="CP032407">
    <property type="protein sequence ID" value="QRF54635.1"/>
    <property type="molecule type" value="Genomic_DNA"/>
</dbReference>
<keyword evidence="2" id="KW-0614">Plasmid</keyword>
<keyword evidence="2" id="KW-0547">Nucleotide-binding</keyword>
<evidence type="ECO:0000256" key="1">
    <source>
        <dbReference type="SAM" id="MobiDB-lite"/>
    </source>
</evidence>
<protein>
    <submittedName>
        <fullName evidence="2">ATP-binding protein</fullName>
    </submittedName>
</protein>
<proteinExistence type="predicted"/>
<dbReference type="InterPro" id="IPR027417">
    <property type="entry name" value="P-loop_NTPase"/>
</dbReference>
<reference evidence="2 3" key="1">
    <citation type="submission" date="2018-09" db="EMBL/GenBank/DDBJ databases">
        <title>Rhizobium sp. MAE2-X.</title>
        <authorList>
            <person name="Lee Y."/>
            <person name="Jeon C.O."/>
        </authorList>
    </citation>
    <scope>NUCLEOTIDE SEQUENCE [LARGE SCALE GENOMIC DNA]</scope>
    <source>
        <strain evidence="2 3">MAE2-X</strain>
        <plasmid evidence="2 3">p2</plasmid>
    </source>
</reference>
<dbReference type="GO" id="GO:0005524">
    <property type="term" value="F:ATP binding"/>
    <property type="evidence" value="ECO:0007669"/>
    <property type="project" value="UniProtKB-KW"/>
</dbReference>
<evidence type="ECO:0000313" key="3">
    <source>
        <dbReference type="Proteomes" id="UP000596351"/>
    </source>
</evidence>
<evidence type="ECO:0000313" key="2">
    <source>
        <dbReference type="EMBL" id="QRF54635.1"/>
    </source>
</evidence>